<sequence>ILSIINNLVANAVEAIQDTGTITICIDKQHEWVEFYIYDDGPGISDKYRELIFKPGFTTKYDHLGKPSTGIGLTYVKETVEKLNGEVTIQRGSEGTGSVFTIRLPIDHLVEKG</sequence>
<feature type="domain" description="Histidine kinase" evidence="8">
    <location>
        <begin position="1"/>
        <end position="108"/>
    </location>
</feature>
<dbReference type="GO" id="GO:0000160">
    <property type="term" value="P:phosphorelay signal transduction system"/>
    <property type="evidence" value="ECO:0007669"/>
    <property type="project" value="UniProtKB-KW"/>
</dbReference>
<dbReference type="Pfam" id="PF02518">
    <property type="entry name" value="HATPase_c"/>
    <property type="match status" value="1"/>
</dbReference>
<dbReference type="InterPro" id="IPR005467">
    <property type="entry name" value="His_kinase_dom"/>
</dbReference>
<dbReference type="RefSeq" id="WP_142675798.1">
    <property type="nucleotide sequence ID" value="NZ_QOCW01000025.1"/>
</dbReference>
<evidence type="ECO:0000259" key="8">
    <source>
        <dbReference type="PROSITE" id="PS50109"/>
    </source>
</evidence>
<dbReference type="Gene3D" id="3.30.565.10">
    <property type="entry name" value="Histidine kinase-like ATPase, C-terminal domain"/>
    <property type="match status" value="1"/>
</dbReference>
<evidence type="ECO:0000256" key="5">
    <source>
        <dbReference type="ARBA" id="ARBA00022777"/>
    </source>
</evidence>
<comment type="caution">
    <text evidence="9">The sequence shown here is derived from an EMBL/GenBank/DDBJ whole genome shotgun (WGS) entry which is preliminary data.</text>
</comment>
<dbReference type="EMBL" id="QOCW01000025">
    <property type="protein sequence ID" value="RBW68054.1"/>
    <property type="molecule type" value="Genomic_DNA"/>
</dbReference>
<comment type="catalytic activity">
    <reaction evidence="1">
        <text>ATP + protein L-histidine = ADP + protein N-phospho-L-histidine.</text>
        <dbReference type="EC" id="2.7.13.3"/>
    </reaction>
</comment>
<evidence type="ECO:0000256" key="2">
    <source>
        <dbReference type="ARBA" id="ARBA00012438"/>
    </source>
</evidence>
<dbReference type="GO" id="GO:0004673">
    <property type="term" value="F:protein histidine kinase activity"/>
    <property type="evidence" value="ECO:0007669"/>
    <property type="project" value="UniProtKB-EC"/>
</dbReference>
<evidence type="ECO:0000256" key="4">
    <source>
        <dbReference type="ARBA" id="ARBA00022741"/>
    </source>
</evidence>
<reference evidence="9 10" key="1">
    <citation type="submission" date="2018-07" db="EMBL/GenBank/DDBJ databases">
        <title>Lottiidibacillus patelloidae gen. nov., sp. nov., isolated from the intestinal tract of a marine limpet and the reclassification of B. taeanensis BH030017T, B. algicola KMM 3737T and B. hwajinpoensis SW-72T as genus Lottiidibacillus.</title>
        <authorList>
            <person name="Liu R."/>
            <person name="Huang Z."/>
        </authorList>
    </citation>
    <scope>NUCLEOTIDE SEQUENCE [LARGE SCALE GENOMIC DNA]</scope>
    <source>
        <strain evidence="9 10">BH030017</strain>
    </source>
</reference>
<dbReference type="PANTHER" id="PTHR43065">
    <property type="entry name" value="SENSOR HISTIDINE KINASE"/>
    <property type="match status" value="1"/>
</dbReference>
<dbReference type="InterPro" id="IPR004358">
    <property type="entry name" value="Sig_transdc_His_kin-like_C"/>
</dbReference>
<protein>
    <recommendedName>
        <fullName evidence="2">histidine kinase</fullName>
        <ecNumber evidence="2">2.7.13.3</ecNumber>
    </recommendedName>
</protein>
<name>A0A366XV91_9BACI</name>
<dbReference type="EC" id="2.7.13.3" evidence="2"/>
<evidence type="ECO:0000256" key="1">
    <source>
        <dbReference type="ARBA" id="ARBA00000085"/>
    </source>
</evidence>
<dbReference type="InterPro" id="IPR003594">
    <property type="entry name" value="HATPase_dom"/>
</dbReference>
<dbReference type="Proteomes" id="UP000253314">
    <property type="component" value="Unassembled WGS sequence"/>
</dbReference>
<keyword evidence="4" id="KW-0547">Nucleotide-binding</keyword>
<evidence type="ECO:0000313" key="10">
    <source>
        <dbReference type="Proteomes" id="UP000253314"/>
    </source>
</evidence>
<accession>A0A366XV91</accession>
<keyword evidence="6 9" id="KW-0067">ATP-binding</keyword>
<dbReference type="PANTHER" id="PTHR43065:SF46">
    <property type="entry name" value="C4-DICARBOXYLATE TRANSPORT SENSOR PROTEIN DCTB"/>
    <property type="match status" value="1"/>
</dbReference>
<organism evidence="9 10">
    <name type="scientific">Bacillus taeanensis</name>
    <dbReference type="NCBI Taxonomy" id="273032"/>
    <lineage>
        <taxon>Bacteria</taxon>
        <taxon>Bacillati</taxon>
        <taxon>Bacillota</taxon>
        <taxon>Bacilli</taxon>
        <taxon>Bacillales</taxon>
        <taxon>Bacillaceae</taxon>
        <taxon>Bacillus</taxon>
    </lineage>
</organism>
<keyword evidence="3" id="KW-0808">Transferase</keyword>
<keyword evidence="10" id="KW-1185">Reference proteome</keyword>
<dbReference type="GO" id="GO:0005524">
    <property type="term" value="F:ATP binding"/>
    <property type="evidence" value="ECO:0007669"/>
    <property type="project" value="UniProtKB-KW"/>
</dbReference>
<dbReference type="PRINTS" id="PR00344">
    <property type="entry name" value="BCTRLSENSOR"/>
</dbReference>
<evidence type="ECO:0000256" key="6">
    <source>
        <dbReference type="ARBA" id="ARBA00022840"/>
    </source>
</evidence>
<evidence type="ECO:0000256" key="7">
    <source>
        <dbReference type="ARBA" id="ARBA00023012"/>
    </source>
</evidence>
<dbReference type="SMART" id="SM00387">
    <property type="entry name" value="HATPase_c"/>
    <property type="match status" value="1"/>
</dbReference>
<feature type="non-terminal residue" evidence="9">
    <location>
        <position position="1"/>
    </location>
</feature>
<dbReference type="SUPFAM" id="SSF55874">
    <property type="entry name" value="ATPase domain of HSP90 chaperone/DNA topoisomerase II/histidine kinase"/>
    <property type="match status" value="1"/>
</dbReference>
<keyword evidence="7" id="KW-0902">Two-component regulatory system</keyword>
<dbReference type="InterPro" id="IPR036890">
    <property type="entry name" value="HATPase_C_sf"/>
</dbReference>
<gene>
    <name evidence="9" type="ORF">DS031_18425</name>
</gene>
<dbReference type="OrthoDB" id="1674512at2"/>
<dbReference type="AlphaFoldDB" id="A0A366XV91"/>
<dbReference type="PROSITE" id="PS50109">
    <property type="entry name" value="HIS_KIN"/>
    <property type="match status" value="1"/>
</dbReference>
<evidence type="ECO:0000256" key="3">
    <source>
        <dbReference type="ARBA" id="ARBA00022679"/>
    </source>
</evidence>
<keyword evidence="5" id="KW-0418">Kinase</keyword>
<proteinExistence type="predicted"/>
<evidence type="ECO:0000313" key="9">
    <source>
        <dbReference type="EMBL" id="RBW68054.1"/>
    </source>
</evidence>